<gene>
    <name evidence="2" type="ORF">K0M31_003824</name>
</gene>
<reference evidence="2" key="1">
    <citation type="submission" date="2021-10" db="EMBL/GenBank/DDBJ databases">
        <title>Melipona bicolor Genome sequencing and assembly.</title>
        <authorList>
            <person name="Araujo N.S."/>
            <person name="Arias M.C."/>
        </authorList>
    </citation>
    <scope>NUCLEOTIDE SEQUENCE</scope>
    <source>
        <strain evidence="2">USP_2M_L1-L4_2017</strain>
        <tissue evidence="2">Whole body</tissue>
    </source>
</reference>
<feature type="region of interest" description="Disordered" evidence="1">
    <location>
        <begin position="22"/>
        <end position="47"/>
    </location>
</feature>
<evidence type="ECO:0000313" key="3">
    <source>
        <dbReference type="Proteomes" id="UP001177670"/>
    </source>
</evidence>
<protein>
    <submittedName>
        <fullName evidence="2">Uncharacterized protein</fullName>
    </submittedName>
</protein>
<feature type="region of interest" description="Disordered" evidence="1">
    <location>
        <begin position="366"/>
        <end position="400"/>
    </location>
</feature>
<proteinExistence type="predicted"/>
<organism evidence="2 3">
    <name type="scientific">Melipona bicolor</name>
    <dbReference type="NCBI Taxonomy" id="60889"/>
    <lineage>
        <taxon>Eukaryota</taxon>
        <taxon>Metazoa</taxon>
        <taxon>Ecdysozoa</taxon>
        <taxon>Arthropoda</taxon>
        <taxon>Hexapoda</taxon>
        <taxon>Insecta</taxon>
        <taxon>Pterygota</taxon>
        <taxon>Neoptera</taxon>
        <taxon>Endopterygota</taxon>
        <taxon>Hymenoptera</taxon>
        <taxon>Apocrita</taxon>
        <taxon>Aculeata</taxon>
        <taxon>Apoidea</taxon>
        <taxon>Anthophila</taxon>
        <taxon>Apidae</taxon>
        <taxon>Melipona</taxon>
    </lineage>
</organism>
<sequence length="400" mass="43294">MRTNLTSPELVRRVFMKTLSASETQSSELSGRKRGFAGGKEEGTAGSPDEAALAYRAKGIGGSLFVAGSSADFSRFGRRLEHSLALQFSSVARLPWRVQRFARDFGQQAETGSGIMDERRRCYQDIIIPGYIGSPVLKSRPALFALGKAICVSNMRLIRLALTPIIPSLPLVVRGWQSLLPDRGDRSLRKSGLAIRKIPLTRSTAYHRALHGRVDSVCRSLSAAQTAAGFAVVSALHGGSTGSRTGLAFLDFDRKVPLRDFEHCDSPCHCHGSAAAEVARQILLKRRRLTSTRSESPDLETHLPVNVAHGEIGWRGTRDTSYLLMVASICSRFLAAGGRAFARYGSPRSYTSAAIATAPRAASVRTQTSLGSTDKHFQVDSVTRAEGGEGGGYPTLPRHR</sequence>
<keyword evidence="3" id="KW-1185">Reference proteome</keyword>
<evidence type="ECO:0000313" key="2">
    <source>
        <dbReference type="EMBL" id="KAK1127280.1"/>
    </source>
</evidence>
<dbReference type="EMBL" id="JAHYIQ010000012">
    <property type="protein sequence ID" value="KAK1127280.1"/>
    <property type="molecule type" value="Genomic_DNA"/>
</dbReference>
<accession>A0AA40FYC0</accession>
<comment type="caution">
    <text evidence="2">The sequence shown here is derived from an EMBL/GenBank/DDBJ whole genome shotgun (WGS) entry which is preliminary data.</text>
</comment>
<evidence type="ECO:0000256" key="1">
    <source>
        <dbReference type="SAM" id="MobiDB-lite"/>
    </source>
</evidence>
<dbReference type="AlphaFoldDB" id="A0AA40FYC0"/>
<name>A0AA40FYC0_9HYME</name>
<dbReference type="Proteomes" id="UP001177670">
    <property type="component" value="Unassembled WGS sequence"/>
</dbReference>